<dbReference type="InterPro" id="IPR036705">
    <property type="entry name" value="Ribosyl_crysJ1_sf"/>
</dbReference>
<dbReference type="PANTHER" id="PTHR16222:SF24">
    <property type="entry name" value="ADP-RIBOSYLHYDROLASE ARH3"/>
    <property type="match status" value="1"/>
</dbReference>
<keyword evidence="3" id="KW-0479">Metal-binding</keyword>
<dbReference type="RefSeq" id="WP_172720362.1">
    <property type="nucleotide sequence ID" value="NZ_JABWDG010000026.1"/>
</dbReference>
<dbReference type="SUPFAM" id="SSF101478">
    <property type="entry name" value="ADP-ribosylglycohydrolase"/>
    <property type="match status" value="1"/>
</dbReference>
<feature type="binding site" evidence="3">
    <location>
        <position position="302"/>
    </location>
    <ligand>
        <name>Mg(2+)</name>
        <dbReference type="ChEBI" id="CHEBI:18420"/>
        <label>2</label>
    </ligand>
</feature>
<organism evidence="4 5">
    <name type="scientific">Odoribacter splanchnicus</name>
    <dbReference type="NCBI Taxonomy" id="28118"/>
    <lineage>
        <taxon>Bacteria</taxon>
        <taxon>Pseudomonadati</taxon>
        <taxon>Bacteroidota</taxon>
        <taxon>Bacteroidia</taxon>
        <taxon>Bacteroidales</taxon>
        <taxon>Odoribacteraceae</taxon>
        <taxon>Odoribacter</taxon>
    </lineage>
</organism>
<sequence>MLKNLLKHFSKKKEDEKKTQTFQPLYRKYDRIINQQLAKDILLGTAIGDALGFPVQFIPRETVQKDPVIGMGKCRTFESPSGIWSDDTSLSLCLADSLCFGYNLQDIASKFIEWLFEGLWTPNNKAFDIGRTTMWAISNLRNGIEPKFAGLDGEKDNGNGSLMRIAPLIPYIYGLVEEQQIQIISEVSSLTHRHPRSILACIFLCKFAIQYLATKEIPTAFAYTQKEIKYLLTQEKFKNECSHFDRLVNLTYEQFRNIAENDIKSTGYVIDTLEASLWSVFNHDSFKDSVLCAVNLGYDADTVGAITGALAGIIYGHDSIPEEWLNVLARKEDIIELANKLDSVN</sequence>
<dbReference type="PANTHER" id="PTHR16222">
    <property type="entry name" value="ADP-RIBOSYLGLYCOHYDROLASE"/>
    <property type="match status" value="1"/>
</dbReference>
<dbReference type="InterPro" id="IPR005502">
    <property type="entry name" value="Ribosyl_crysJ1"/>
</dbReference>
<gene>
    <name evidence="4" type="ORF">L0P03_01265</name>
</gene>
<comment type="caution">
    <text evidence="4">The sequence shown here is derived from an EMBL/GenBank/DDBJ whole genome shotgun (WGS) entry which is preliminary data.</text>
</comment>
<proteinExistence type="inferred from homology"/>
<dbReference type="Gene3D" id="1.10.4080.10">
    <property type="entry name" value="ADP-ribosylation/Crystallin J1"/>
    <property type="match status" value="1"/>
</dbReference>
<evidence type="ECO:0000313" key="4">
    <source>
        <dbReference type="EMBL" id="MCG4958487.1"/>
    </source>
</evidence>
<feature type="binding site" evidence="3">
    <location>
        <position position="86"/>
    </location>
    <ligand>
        <name>Mg(2+)</name>
        <dbReference type="ChEBI" id="CHEBI:18420"/>
        <label>1</label>
    </ligand>
</feature>
<evidence type="ECO:0000256" key="1">
    <source>
        <dbReference type="ARBA" id="ARBA00010702"/>
    </source>
</evidence>
<comment type="similarity">
    <text evidence="1">Belongs to the ADP-ribosylglycohydrolase family.</text>
</comment>
<dbReference type="GO" id="GO:0016787">
    <property type="term" value="F:hydrolase activity"/>
    <property type="evidence" value="ECO:0007669"/>
    <property type="project" value="UniProtKB-KW"/>
</dbReference>
<name>A0AAW5CB94_9BACT</name>
<accession>A0AAW5CB94</accession>
<dbReference type="GO" id="GO:0046872">
    <property type="term" value="F:metal ion binding"/>
    <property type="evidence" value="ECO:0007669"/>
    <property type="project" value="UniProtKB-KW"/>
</dbReference>
<feature type="binding site" evidence="3">
    <location>
        <position position="299"/>
    </location>
    <ligand>
        <name>Mg(2+)</name>
        <dbReference type="ChEBI" id="CHEBI:18420"/>
        <label>1</label>
    </ligand>
</feature>
<dbReference type="InterPro" id="IPR050792">
    <property type="entry name" value="ADP-ribosylglycohydrolase"/>
</dbReference>
<protein>
    <submittedName>
        <fullName evidence="4">ADP-ribosylglycohydrolase family protein</fullName>
    </submittedName>
</protein>
<feature type="binding site" evidence="3">
    <location>
        <position position="87"/>
    </location>
    <ligand>
        <name>Mg(2+)</name>
        <dbReference type="ChEBI" id="CHEBI:18420"/>
        <label>1</label>
    </ligand>
</feature>
<evidence type="ECO:0000313" key="5">
    <source>
        <dbReference type="Proteomes" id="UP001199750"/>
    </source>
</evidence>
<evidence type="ECO:0000256" key="3">
    <source>
        <dbReference type="PIRSR" id="PIRSR605502-1"/>
    </source>
</evidence>
<dbReference type="Pfam" id="PF03747">
    <property type="entry name" value="ADP_ribosyl_GH"/>
    <property type="match status" value="1"/>
</dbReference>
<dbReference type="AlphaFoldDB" id="A0AAW5CB94"/>
<keyword evidence="2" id="KW-0378">Hydrolase</keyword>
<dbReference type="EMBL" id="JAKNDN010000002">
    <property type="protein sequence ID" value="MCG4958487.1"/>
    <property type="molecule type" value="Genomic_DNA"/>
</dbReference>
<keyword evidence="3" id="KW-0460">Magnesium</keyword>
<evidence type="ECO:0000256" key="2">
    <source>
        <dbReference type="ARBA" id="ARBA00022801"/>
    </source>
</evidence>
<comment type="cofactor">
    <cofactor evidence="3">
        <name>Mg(2+)</name>
        <dbReference type="ChEBI" id="CHEBI:18420"/>
    </cofactor>
    <text evidence="3">Binds 2 magnesium ions per subunit.</text>
</comment>
<feature type="binding site" evidence="3">
    <location>
        <position position="301"/>
    </location>
    <ligand>
        <name>Mg(2+)</name>
        <dbReference type="ChEBI" id="CHEBI:18420"/>
        <label>1</label>
    </ligand>
</feature>
<reference evidence="4" key="1">
    <citation type="submission" date="2022-01" db="EMBL/GenBank/DDBJ databases">
        <title>Collection of gut derived symbiotic bacterial strains cultured from healthy donors.</title>
        <authorList>
            <person name="Lin H."/>
            <person name="Kohout C."/>
            <person name="Waligurski E."/>
            <person name="Pamer E.G."/>
        </authorList>
    </citation>
    <scope>NUCLEOTIDE SEQUENCE</scope>
    <source>
        <strain evidence="4">DFI.1.149</strain>
    </source>
</reference>
<dbReference type="Proteomes" id="UP001199750">
    <property type="component" value="Unassembled WGS sequence"/>
</dbReference>
<feature type="binding site" evidence="3">
    <location>
        <position position="85"/>
    </location>
    <ligand>
        <name>Mg(2+)</name>
        <dbReference type="ChEBI" id="CHEBI:18420"/>
        <label>1</label>
    </ligand>
</feature>